<dbReference type="InParanoid" id="G3NBN7"/>
<keyword evidence="1" id="KW-0472">Membrane</keyword>
<feature type="transmembrane region" description="Helical" evidence="1">
    <location>
        <begin position="50"/>
        <end position="72"/>
    </location>
</feature>
<evidence type="ECO:0000256" key="1">
    <source>
        <dbReference type="SAM" id="Phobius"/>
    </source>
</evidence>
<keyword evidence="1" id="KW-0812">Transmembrane</keyword>
<reference evidence="2" key="2">
    <citation type="submission" date="2024-04" db="UniProtKB">
        <authorList>
            <consortium name="Ensembl"/>
        </authorList>
    </citation>
    <scope>IDENTIFICATION</scope>
</reference>
<name>G3NBN7_GASAC</name>
<evidence type="ECO:0000313" key="2">
    <source>
        <dbReference type="Ensembl" id="ENSGACP00000002734.1"/>
    </source>
</evidence>
<protein>
    <submittedName>
        <fullName evidence="2">Uncharacterized protein</fullName>
    </submittedName>
</protein>
<sequence length="101" mass="11983">TISLHKHVQSEPYSFHRFVFWYLELGFIISLGHAVYAFRLTIFVFKESWTLSLCLCLVAITTLYHSEGYFFCAVRTFRKRVPTFPKVKSNFGFLLFFFFSS</sequence>
<accession>G3NBN7</accession>
<dbReference type="AlphaFoldDB" id="G3NBN7"/>
<proteinExistence type="predicted"/>
<dbReference type="Bgee" id="ENSGACG00000002105">
    <property type="expression patterns" value="Expressed in diencephalon and 13 other cell types or tissues"/>
</dbReference>
<keyword evidence="1" id="KW-1133">Transmembrane helix</keyword>
<dbReference type="Ensembl" id="ENSGACT00000002744.1">
    <property type="protein sequence ID" value="ENSGACP00000002734.1"/>
    <property type="gene ID" value="ENSGACG00000002105.1"/>
</dbReference>
<organism evidence="2">
    <name type="scientific">Gasterosteus aculeatus</name>
    <name type="common">Three-spined stickleback</name>
    <dbReference type="NCBI Taxonomy" id="69293"/>
    <lineage>
        <taxon>Eukaryota</taxon>
        <taxon>Metazoa</taxon>
        <taxon>Chordata</taxon>
        <taxon>Craniata</taxon>
        <taxon>Vertebrata</taxon>
        <taxon>Euteleostomi</taxon>
        <taxon>Actinopterygii</taxon>
        <taxon>Neopterygii</taxon>
        <taxon>Teleostei</taxon>
        <taxon>Neoteleostei</taxon>
        <taxon>Acanthomorphata</taxon>
        <taxon>Eupercaria</taxon>
        <taxon>Perciformes</taxon>
        <taxon>Cottioidei</taxon>
        <taxon>Gasterosteales</taxon>
        <taxon>Gasterosteidae</taxon>
        <taxon>Gasterosteus</taxon>
    </lineage>
</organism>
<feature type="transmembrane region" description="Helical" evidence="1">
    <location>
        <begin position="20"/>
        <end position="38"/>
    </location>
</feature>
<reference evidence="2" key="1">
    <citation type="submission" date="2006-01" db="EMBL/GenBank/DDBJ databases">
        <authorList>
            <person name="Lindblad-Toh K."/>
            <person name="Mauceli E."/>
            <person name="Grabherr M."/>
            <person name="Chang J.L."/>
            <person name="Lander E.S."/>
        </authorList>
    </citation>
    <scope>NUCLEOTIDE SEQUENCE [LARGE SCALE GENOMIC DNA]</scope>
</reference>